<dbReference type="GO" id="GO:0004177">
    <property type="term" value="F:aminopeptidase activity"/>
    <property type="evidence" value="ECO:0007669"/>
    <property type="project" value="UniProtKB-KW"/>
</dbReference>
<evidence type="ECO:0000259" key="5">
    <source>
        <dbReference type="Pfam" id="PF08386"/>
    </source>
</evidence>
<dbReference type="InterPro" id="IPR000073">
    <property type="entry name" value="AB_hydrolase_1"/>
</dbReference>
<comment type="similarity">
    <text evidence="1">Belongs to the peptidase S33 family.</text>
</comment>
<keyword evidence="2" id="KW-0378">Hydrolase</keyword>
<evidence type="ECO:0000313" key="7">
    <source>
        <dbReference type="Proteomes" id="UP001239445"/>
    </source>
</evidence>
<keyword evidence="7" id="KW-1185">Reference proteome</keyword>
<proteinExistence type="inferred from homology"/>
<evidence type="ECO:0000313" key="6">
    <source>
        <dbReference type="EMBL" id="KAK1756500.1"/>
    </source>
</evidence>
<reference evidence="6" key="1">
    <citation type="submission" date="2023-06" db="EMBL/GenBank/DDBJ databases">
        <title>Genome-scale phylogeny and comparative genomics of the fungal order Sordariales.</title>
        <authorList>
            <consortium name="Lawrence Berkeley National Laboratory"/>
            <person name="Hensen N."/>
            <person name="Bonometti L."/>
            <person name="Westerberg I."/>
            <person name="Brannstrom I.O."/>
            <person name="Guillou S."/>
            <person name="Cros-Aarteil S."/>
            <person name="Calhoun S."/>
            <person name="Haridas S."/>
            <person name="Kuo A."/>
            <person name="Mondo S."/>
            <person name="Pangilinan J."/>
            <person name="Riley R."/>
            <person name="Labutti K."/>
            <person name="Andreopoulos B."/>
            <person name="Lipzen A."/>
            <person name="Chen C."/>
            <person name="Yanf M."/>
            <person name="Daum C."/>
            <person name="Ng V."/>
            <person name="Clum A."/>
            <person name="Steindorff A."/>
            <person name="Ohm R."/>
            <person name="Martin F."/>
            <person name="Silar P."/>
            <person name="Natvig D."/>
            <person name="Lalanne C."/>
            <person name="Gautier V."/>
            <person name="Ament-Velasquez S.L."/>
            <person name="Kruys A."/>
            <person name="Hutchinson M.I."/>
            <person name="Powell A.J."/>
            <person name="Barry K."/>
            <person name="Miller A.N."/>
            <person name="Grigoriev I.V."/>
            <person name="Debuchy R."/>
            <person name="Gladieux P."/>
            <person name="Thoren M.H."/>
            <person name="Johannesson H."/>
        </authorList>
    </citation>
    <scope>NUCLEOTIDE SEQUENCE</scope>
    <source>
        <strain evidence="6">PSN4</strain>
    </source>
</reference>
<dbReference type="InterPro" id="IPR013595">
    <property type="entry name" value="Pept_S33_TAP-like_C"/>
</dbReference>
<comment type="caution">
    <text evidence="6">The sequence shown here is derived from an EMBL/GenBank/DDBJ whole genome shotgun (WGS) entry which is preliminary data.</text>
</comment>
<evidence type="ECO:0000256" key="3">
    <source>
        <dbReference type="SAM" id="SignalP"/>
    </source>
</evidence>
<sequence>MRPLTQRIWRWTTIALLCTNTSAFLTSRQSSPDTSFSWSSITPSPTIQYHPCYTTFLCARLLVPLDWTNPNKSSSSTAAAIAILTLPATVPPSDPTFGGTITLNPGGPGVSGVTTLLGLASAFRSAVDTPNRHFELLSFDPRGVGFSTPGADCYAGDPFRRAADVLQHAQAVAPLAGRMAELGVRVRFAAAEGLGKVCADDGDEEGSILRHMSTADVARDMLEIVERFDELRFGEKMGKKAMLQYWGFSYGTVLGQVFALLFPDRVGKMVLDGVGDLPDLLTGTWKTSTADAEKAVDVFYRTCLDAGSKCPLRKDTDTSVGDIRGRVTSLLTALEQSPVPATYGGRIQLVTSYLVRDAIRNTLYDPLNQFGPLASILAGAVAGNYTLLLAAQAVANTTACAAPDTGDPPAAYTWIADASVAIFCSDTAVAGSRTLAWSEEVARFHANQSASTGEAWARFLLSCSGWPFTPAYHIPQPTYTKWLGAAPLLLVSTRYDPATPLGNAYALARRYPESAAVVVQESAGHTAFISSPSRCVGAILGEYFSSGKVPDGGAVCEPDCVASIPAVACSR</sequence>
<feature type="chain" id="PRO_5042587778" evidence="3">
    <location>
        <begin position="24"/>
        <end position="571"/>
    </location>
</feature>
<dbReference type="EMBL" id="MU839832">
    <property type="protein sequence ID" value="KAK1756500.1"/>
    <property type="molecule type" value="Genomic_DNA"/>
</dbReference>
<dbReference type="Pfam" id="PF00561">
    <property type="entry name" value="Abhydrolase_1"/>
    <property type="match status" value="1"/>
</dbReference>
<dbReference type="SUPFAM" id="SSF53474">
    <property type="entry name" value="alpha/beta-Hydrolases"/>
    <property type="match status" value="1"/>
</dbReference>
<dbReference type="AlphaFoldDB" id="A0AAJ0BDX6"/>
<dbReference type="InterPro" id="IPR051601">
    <property type="entry name" value="Serine_prot/Carboxylest_S33"/>
</dbReference>
<organism evidence="6 7">
    <name type="scientific">Echria macrotheca</name>
    <dbReference type="NCBI Taxonomy" id="438768"/>
    <lineage>
        <taxon>Eukaryota</taxon>
        <taxon>Fungi</taxon>
        <taxon>Dikarya</taxon>
        <taxon>Ascomycota</taxon>
        <taxon>Pezizomycotina</taxon>
        <taxon>Sordariomycetes</taxon>
        <taxon>Sordariomycetidae</taxon>
        <taxon>Sordariales</taxon>
        <taxon>Schizotheciaceae</taxon>
        <taxon>Echria</taxon>
    </lineage>
</organism>
<dbReference type="PANTHER" id="PTHR43248">
    <property type="entry name" value="2-SUCCINYL-6-HYDROXY-2,4-CYCLOHEXADIENE-1-CARBOXYLATE SYNTHASE"/>
    <property type="match status" value="1"/>
</dbReference>
<dbReference type="Proteomes" id="UP001239445">
    <property type="component" value="Unassembled WGS sequence"/>
</dbReference>
<feature type="domain" description="AB hydrolase-1" evidence="4">
    <location>
        <begin position="102"/>
        <end position="276"/>
    </location>
</feature>
<evidence type="ECO:0000259" key="4">
    <source>
        <dbReference type="Pfam" id="PF00561"/>
    </source>
</evidence>
<dbReference type="PANTHER" id="PTHR43248:SF25">
    <property type="entry name" value="AB HYDROLASE-1 DOMAIN-CONTAINING PROTEIN-RELATED"/>
    <property type="match status" value="1"/>
</dbReference>
<gene>
    <name evidence="6" type="ORF">QBC47DRAFT_401403</name>
</gene>
<accession>A0AAJ0BDX6</accession>
<dbReference type="Pfam" id="PF08386">
    <property type="entry name" value="Abhydrolase_4"/>
    <property type="match status" value="1"/>
</dbReference>
<dbReference type="Gene3D" id="3.40.50.1820">
    <property type="entry name" value="alpha/beta hydrolase"/>
    <property type="match status" value="2"/>
</dbReference>
<dbReference type="InterPro" id="IPR029058">
    <property type="entry name" value="AB_hydrolase_fold"/>
</dbReference>
<protein>
    <submittedName>
        <fullName evidence="6">Tripeptidyl aminopeptidase</fullName>
    </submittedName>
</protein>
<feature type="signal peptide" evidence="3">
    <location>
        <begin position="1"/>
        <end position="23"/>
    </location>
</feature>
<name>A0AAJ0BDX6_9PEZI</name>
<keyword evidence="6" id="KW-0645">Protease</keyword>
<keyword evidence="6" id="KW-0031">Aminopeptidase</keyword>
<keyword evidence="3" id="KW-0732">Signal</keyword>
<feature type="domain" description="Peptidase S33 tripeptidyl aminopeptidase-like C-terminal" evidence="5">
    <location>
        <begin position="452"/>
        <end position="556"/>
    </location>
</feature>
<evidence type="ECO:0000256" key="1">
    <source>
        <dbReference type="ARBA" id="ARBA00010088"/>
    </source>
</evidence>
<evidence type="ECO:0000256" key="2">
    <source>
        <dbReference type="ARBA" id="ARBA00022801"/>
    </source>
</evidence>